<evidence type="ECO:0000259" key="1">
    <source>
        <dbReference type="PROSITE" id="PS51725"/>
    </source>
</evidence>
<dbReference type="Proteomes" id="UP000470384">
    <property type="component" value="Unassembled WGS sequence"/>
</dbReference>
<protein>
    <submittedName>
        <fullName evidence="2">Antibiotic biosynthesis monooxygenase</fullName>
    </submittedName>
</protein>
<keyword evidence="2" id="KW-0503">Monooxygenase</keyword>
<dbReference type="AlphaFoldDB" id="A0A845QEZ7"/>
<dbReference type="EMBL" id="WXYQ01000013">
    <property type="protein sequence ID" value="NBG97007.1"/>
    <property type="molecule type" value="Genomic_DNA"/>
</dbReference>
<evidence type="ECO:0000313" key="3">
    <source>
        <dbReference type="Proteomes" id="UP000470384"/>
    </source>
</evidence>
<dbReference type="GeneID" id="300653946"/>
<dbReference type="PROSITE" id="PS51725">
    <property type="entry name" value="ABM"/>
    <property type="match status" value="1"/>
</dbReference>
<dbReference type="Pfam" id="PF03992">
    <property type="entry name" value="ABM"/>
    <property type="match status" value="1"/>
</dbReference>
<dbReference type="PANTHER" id="PTHR33336:SF15">
    <property type="entry name" value="ABM DOMAIN-CONTAINING PROTEIN"/>
    <property type="match status" value="1"/>
</dbReference>
<dbReference type="InterPro" id="IPR007138">
    <property type="entry name" value="ABM_dom"/>
</dbReference>
<name>A0A845QEZ7_9HYPH</name>
<gene>
    <name evidence="2" type="ORF">GTQ45_14815</name>
</gene>
<dbReference type="PANTHER" id="PTHR33336">
    <property type="entry name" value="QUINOL MONOOXYGENASE YGIN-RELATED"/>
    <property type="match status" value="1"/>
</dbReference>
<feature type="domain" description="ABM" evidence="1">
    <location>
        <begin position="2"/>
        <end position="94"/>
    </location>
</feature>
<dbReference type="InterPro" id="IPR011008">
    <property type="entry name" value="Dimeric_a/b-barrel"/>
</dbReference>
<keyword evidence="3" id="KW-1185">Reference proteome</keyword>
<keyword evidence="2" id="KW-0560">Oxidoreductase</keyword>
<accession>A0A845QEZ7</accession>
<evidence type="ECO:0000313" key="2">
    <source>
        <dbReference type="EMBL" id="NBG97007.1"/>
    </source>
</evidence>
<dbReference type="SUPFAM" id="SSF54909">
    <property type="entry name" value="Dimeric alpha+beta barrel"/>
    <property type="match status" value="1"/>
</dbReference>
<sequence>MLIVSGTAKFKSAEEMDRLMEVGQRMVEATRQEPGCLDYGFARDISDDCTLRIYEVWVDDVALEDHFKTPHMKDFTAALGGAKVTFVSLKSYKVSDVRDMM</sequence>
<organism evidence="2 3">
    <name type="scientific">Pyruvatibacter mobilis</name>
    <dbReference type="NCBI Taxonomy" id="1712261"/>
    <lineage>
        <taxon>Bacteria</taxon>
        <taxon>Pseudomonadati</taxon>
        <taxon>Pseudomonadota</taxon>
        <taxon>Alphaproteobacteria</taxon>
        <taxon>Hyphomicrobiales</taxon>
        <taxon>Parvibaculaceae</taxon>
        <taxon>Pyruvatibacter</taxon>
    </lineage>
</organism>
<comment type="caution">
    <text evidence="2">The sequence shown here is derived from an EMBL/GenBank/DDBJ whole genome shotgun (WGS) entry which is preliminary data.</text>
</comment>
<proteinExistence type="predicted"/>
<dbReference type="RefSeq" id="WP_160588988.1">
    <property type="nucleotide sequence ID" value="NZ_BMHN01000001.1"/>
</dbReference>
<dbReference type="OrthoDB" id="287932at2"/>
<dbReference type="Gene3D" id="3.30.70.100">
    <property type="match status" value="1"/>
</dbReference>
<dbReference type="GO" id="GO:0004497">
    <property type="term" value="F:monooxygenase activity"/>
    <property type="evidence" value="ECO:0007669"/>
    <property type="project" value="UniProtKB-KW"/>
</dbReference>
<dbReference type="InterPro" id="IPR050744">
    <property type="entry name" value="AI-2_Isomerase_LsrG"/>
</dbReference>
<reference evidence="2 3" key="1">
    <citation type="journal article" date="2016" name="Int. J. Syst. Evol. Microbiol.">
        <title>Pyruvatibacter mobilis gen. nov., sp. nov., a marine bacterium from the culture broth of Picochlorum sp. 122.</title>
        <authorList>
            <person name="Wang G."/>
            <person name="Tang M."/>
            <person name="Wu H."/>
            <person name="Dai S."/>
            <person name="Li T."/>
            <person name="Chen C."/>
            <person name="He H."/>
            <person name="Fan J."/>
            <person name="Xiang W."/>
            <person name="Li X."/>
        </authorList>
    </citation>
    <scope>NUCLEOTIDE SEQUENCE [LARGE SCALE GENOMIC DNA]</scope>
    <source>
        <strain evidence="2 3">GYP-11</strain>
    </source>
</reference>